<proteinExistence type="inferred from homology"/>
<keyword evidence="6 7" id="KW-0472">Membrane</keyword>
<evidence type="ECO:0000256" key="5">
    <source>
        <dbReference type="ARBA" id="ARBA00022989"/>
    </source>
</evidence>
<keyword evidence="5 7" id="KW-1133">Transmembrane helix</keyword>
<evidence type="ECO:0000256" key="4">
    <source>
        <dbReference type="ARBA" id="ARBA00022692"/>
    </source>
</evidence>
<keyword evidence="4 7" id="KW-0812">Transmembrane</keyword>
<evidence type="ECO:0000256" key="1">
    <source>
        <dbReference type="ARBA" id="ARBA00004651"/>
    </source>
</evidence>
<dbReference type="Pfam" id="PF00528">
    <property type="entry name" value="BPD_transp_1"/>
    <property type="match status" value="1"/>
</dbReference>
<dbReference type="Gene3D" id="1.10.3720.10">
    <property type="entry name" value="MetI-like"/>
    <property type="match status" value="1"/>
</dbReference>
<comment type="subcellular location">
    <subcellularLocation>
        <location evidence="1 7">Cell membrane</location>
        <topology evidence="1 7">Multi-pass membrane protein</topology>
    </subcellularLocation>
</comment>
<reference evidence="9" key="1">
    <citation type="submission" date="2020-08" db="EMBL/GenBank/DDBJ databases">
        <title>Genome public.</title>
        <authorList>
            <person name="Liu C."/>
            <person name="Sun Q."/>
        </authorList>
    </citation>
    <scope>NUCLEOTIDE SEQUENCE</scope>
    <source>
        <strain evidence="9">NSJ-42</strain>
    </source>
</reference>
<dbReference type="GO" id="GO:0055085">
    <property type="term" value="P:transmembrane transport"/>
    <property type="evidence" value="ECO:0007669"/>
    <property type="project" value="InterPro"/>
</dbReference>
<accession>A0A8I0ACK5</accession>
<comment type="caution">
    <text evidence="9">The sequence shown here is derived from an EMBL/GenBank/DDBJ whole genome shotgun (WGS) entry which is preliminary data.</text>
</comment>
<feature type="domain" description="ABC transmembrane type-1" evidence="8">
    <location>
        <begin position="79"/>
        <end position="275"/>
    </location>
</feature>
<dbReference type="InterPro" id="IPR000515">
    <property type="entry name" value="MetI-like"/>
</dbReference>
<dbReference type="SUPFAM" id="SSF161098">
    <property type="entry name" value="MetI-like"/>
    <property type="match status" value="1"/>
</dbReference>
<feature type="transmembrane region" description="Helical" evidence="7">
    <location>
        <begin position="114"/>
        <end position="133"/>
    </location>
</feature>
<feature type="transmembrane region" description="Helical" evidence="7">
    <location>
        <begin position="145"/>
        <end position="166"/>
    </location>
</feature>
<dbReference type="EMBL" id="JACOOQ010000002">
    <property type="protein sequence ID" value="MBC5639245.1"/>
    <property type="molecule type" value="Genomic_DNA"/>
</dbReference>
<keyword evidence="3" id="KW-1003">Cell membrane</keyword>
<dbReference type="InterPro" id="IPR035906">
    <property type="entry name" value="MetI-like_sf"/>
</dbReference>
<sequence length="298" mass="33613">MVKKRKRNLSMSDKIILNSGYILLGIFLLAIIIPLAYIVIASFTDPTVLSSEGITFDFSKWSLDGYKRVLQDDMILRGFLNSIFYSISYAVISVAVTLMAAYPLSKDKFVGKTFINTLYVITMFLGGGLIPTYLLMDKLNLLNTIWAMLLPGAINVWNIMLAKTYFKSLPKELREASSIDGASEIKHFFKIVLPVCKPIIAVLMLYQFVAQWNGYFDAMIYLDDSKLQPLQLVIRSILIQNSPSTGMIADIQNMAEMSKMAELLKYSTIVISSLPLLIMYPFFQKYFDKGIMMGSVKG</sequence>
<feature type="transmembrane region" description="Helical" evidence="7">
    <location>
        <begin position="187"/>
        <end position="209"/>
    </location>
</feature>
<evidence type="ECO:0000256" key="3">
    <source>
        <dbReference type="ARBA" id="ARBA00022475"/>
    </source>
</evidence>
<evidence type="ECO:0000256" key="6">
    <source>
        <dbReference type="ARBA" id="ARBA00023136"/>
    </source>
</evidence>
<evidence type="ECO:0000256" key="2">
    <source>
        <dbReference type="ARBA" id="ARBA00022448"/>
    </source>
</evidence>
<evidence type="ECO:0000256" key="7">
    <source>
        <dbReference type="RuleBase" id="RU363032"/>
    </source>
</evidence>
<evidence type="ECO:0000259" key="8">
    <source>
        <dbReference type="PROSITE" id="PS50928"/>
    </source>
</evidence>
<protein>
    <submittedName>
        <fullName evidence="9">Carbohydrate ABC transporter permease</fullName>
    </submittedName>
</protein>
<dbReference type="PROSITE" id="PS50928">
    <property type="entry name" value="ABC_TM1"/>
    <property type="match status" value="1"/>
</dbReference>
<evidence type="ECO:0000313" key="9">
    <source>
        <dbReference type="EMBL" id="MBC5639245.1"/>
    </source>
</evidence>
<dbReference type="CDD" id="cd06261">
    <property type="entry name" value="TM_PBP2"/>
    <property type="match status" value="1"/>
</dbReference>
<evidence type="ECO:0000313" key="10">
    <source>
        <dbReference type="Proteomes" id="UP000662088"/>
    </source>
</evidence>
<dbReference type="AlphaFoldDB" id="A0A8I0ACK5"/>
<dbReference type="PANTHER" id="PTHR43744">
    <property type="entry name" value="ABC TRANSPORTER PERMEASE PROTEIN MG189-RELATED-RELATED"/>
    <property type="match status" value="1"/>
</dbReference>
<dbReference type="Proteomes" id="UP000662088">
    <property type="component" value="Unassembled WGS sequence"/>
</dbReference>
<feature type="transmembrane region" description="Helical" evidence="7">
    <location>
        <begin position="263"/>
        <end position="283"/>
    </location>
</feature>
<name>A0A8I0ACK5_9CLOT</name>
<feature type="transmembrane region" description="Helical" evidence="7">
    <location>
        <begin position="83"/>
        <end position="102"/>
    </location>
</feature>
<dbReference type="RefSeq" id="WP_022166817.1">
    <property type="nucleotide sequence ID" value="NZ_JACOOQ010000002.1"/>
</dbReference>
<dbReference type="GO" id="GO:0005886">
    <property type="term" value="C:plasma membrane"/>
    <property type="evidence" value="ECO:0007669"/>
    <property type="project" value="UniProtKB-SubCell"/>
</dbReference>
<comment type="similarity">
    <text evidence="7">Belongs to the binding-protein-dependent transport system permease family.</text>
</comment>
<organism evidence="9 10">
    <name type="scientific">Clostridium lentum</name>
    <dbReference type="NCBI Taxonomy" id="2763037"/>
    <lineage>
        <taxon>Bacteria</taxon>
        <taxon>Bacillati</taxon>
        <taxon>Bacillota</taxon>
        <taxon>Clostridia</taxon>
        <taxon>Eubacteriales</taxon>
        <taxon>Clostridiaceae</taxon>
        <taxon>Clostridium</taxon>
    </lineage>
</organism>
<gene>
    <name evidence="9" type="ORF">H8R92_02120</name>
</gene>
<dbReference type="PANTHER" id="PTHR43744:SF9">
    <property type="entry name" value="POLYGALACTURONAN_RHAMNOGALACTURONAN TRANSPORT SYSTEM PERMEASE PROTEIN YTCP"/>
    <property type="match status" value="1"/>
</dbReference>
<keyword evidence="2 7" id="KW-0813">Transport</keyword>
<feature type="transmembrane region" description="Helical" evidence="7">
    <location>
        <begin position="21"/>
        <end position="43"/>
    </location>
</feature>
<keyword evidence="10" id="KW-1185">Reference proteome</keyword>